<dbReference type="InterPro" id="IPR013658">
    <property type="entry name" value="SGL"/>
</dbReference>
<evidence type="ECO:0000256" key="2">
    <source>
        <dbReference type="PIRSR" id="PIRSR605511-1"/>
    </source>
</evidence>
<dbReference type="GO" id="GO:0019853">
    <property type="term" value="P:L-ascorbic acid biosynthetic process"/>
    <property type="evidence" value="ECO:0007669"/>
    <property type="project" value="TreeGrafter"/>
</dbReference>
<feature type="active site" description="Proton donor/acceptor" evidence="2">
    <location>
        <position position="51"/>
    </location>
</feature>
<dbReference type="InterPro" id="IPR005511">
    <property type="entry name" value="SMP-30"/>
</dbReference>
<name>A0A061S468_9CHLO</name>
<keyword evidence="3" id="KW-0862">Zinc</keyword>
<protein>
    <submittedName>
        <fullName evidence="5">Regucalcin</fullName>
    </submittedName>
</protein>
<dbReference type="PRINTS" id="PR01790">
    <property type="entry name" value="SMP30FAMILY"/>
</dbReference>
<dbReference type="PANTHER" id="PTHR10907">
    <property type="entry name" value="REGUCALCIN"/>
    <property type="match status" value="1"/>
</dbReference>
<accession>A0A061S468</accession>
<feature type="binding site" evidence="3">
    <location>
        <position position="51"/>
    </location>
    <ligand>
        <name>a divalent metal cation</name>
        <dbReference type="ChEBI" id="CHEBI:60240"/>
    </ligand>
</feature>
<comment type="similarity">
    <text evidence="1">Belongs to the SMP-30/CGR1 family.</text>
</comment>
<evidence type="ECO:0000259" key="4">
    <source>
        <dbReference type="Pfam" id="PF08450"/>
    </source>
</evidence>
<dbReference type="GO" id="GO:0005509">
    <property type="term" value="F:calcium ion binding"/>
    <property type="evidence" value="ECO:0007669"/>
    <property type="project" value="TreeGrafter"/>
</dbReference>
<gene>
    <name evidence="5" type="ORF">TSPGSL018_17101</name>
</gene>
<comment type="cofactor">
    <cofactor evidence="3">
        <name>Zn(2+)</name>
        <dbReference type="ChEBI" id="CHEBI:29105"/>
    </cofactor>
    <text evidence="3">Binds 1 divalent metal cation per subunit.</text>
</comment>
<dbReference type="InterPro" id="IPR011042">
    <property type="entry name" value="6-blade_b-propeller_TolB-like"/>
</dbReference>
<proteinExistence type="inferred from homology"/>
<dbReference type="Gene3D" id="2.120.10.30">
    <property type="entry name" value="TolB, C-terminal domain"/>
    <property type="match status" value="1"/>
</dbReference>
<evidence type="ECO:0000313" key="5">
    <source>
        <dbReference type="EMBL" id="JAC77670.1"/>
    </source>
</evidence>
<sequence>MYFCDSPSRRILSVRYDGGGAAATQRLPLDEAEGSVGVFYAFPDGSPGFPDGATVDSEGGVWSAQFGASRVVRHSPVDGAVDTVVEVPVPNPTCVALGGPDLTTLYITTTRRRMSEAELAEKPMAGGLFKATVPVPGIPEPEYRLRREPRQDFA</sequence>
<organism evidence="5">
    <name type="scientific">Tetraselmis sp. GSL018</name>
    <dbReference type="NCBI Taxonomy" id="582737"/>
    <lineage>
        <taxon>Eukaryota</taxon>
        <taxon>Viridiplantae</taxon>
        <taxon>Chlorophyta</taxon>
        <taxon>core chlorophytes</taxon>
        <taxon>Chlorodendrophyceae</taxon>
        <taxon>Chlorodendrales</taxon>
        <taxon>Chlorodendraceae</taxon>
        <taxon>Tetraselmis</taxon>
    </lineage>
</organism>
<reference evidence="5" key="1">
    <citation type="submission" date="2014-05" db="EMBL/GenBank/DDBJ databases">
        <title>The transcriptome of the halophilic microalga Tetraselmis sp. GSL018 isolated from the Great Salt Lake, Utah.</title>
        <authorList>
            <person name="Jinkerson R.E."/>
            <person name="D'Adamo S."/>
            <person name="Posewitz M.C."/>
        </authorList>
    </citation>
    <scope>NUCLEOTIDE SEQUENCE</scope>
    <source>
        <strain evidence="5">GSL018</strain>
    </source>
</reference>
<dbReference type="AlphaFoldDB" id="A0A061S468"/>
<dbReference type="Pfam" id="PF08450">
    <property type="entry name" value="SGL"/>
    <property type="match status" value="1"/>
</dbReference>
<dbReference type="GO" id="GO:0004341">
    <property type="term" value="F:gluconolactonase activity"/>
    <property type="evidence" value="ECO:0007669"/>
    <property type="project" value="TreeGrafter"/>
</dbReference>
<evidence type="ECO:0000256" key="1">
    <source>
        <dbReference type="ARBA" id="ARBA00008853"/>
    </source>
</evidence>
<keyword evidence="3" id="KW-0479">Metal-binding</keyword>
<feature type="domain" description="SMP-30/Gluconolactonase/LRE-like region" evidence="4">
    <location>
        <begin position="1"/>
        <end position="110"/>
    </location>
</feature>
<dbReference type="PANTHER" id="PTHR10907:SF47">
    <property type="entry name" value="REGUCALCIN"/>
    <property type="match status" value="1"/>
</dbReference>
<evidence type="ECO:0000256" key="3">
    <source>
        <dbReference type="PIRSR" id="PIRSR605511-2"/>
    </source>
</evidence>
<dbReference type="SUPFAM" id="SSF63829">
    <property type="entry name" value="Calcium-dependent phosphotriesterase"/>
    <property type="match status" value="1"/>
</dbReference>
<dbReference type="EMBL" id="GBEZ01007821">
    <property type="protein sequence ID" value="JAC77670.1"/>
    <property type="molecule type" value="Transcribed_RNA"/>
</dbReference>